<evidence type="ECO:0000313" key="6">
    <source>
        <dbReference type="EMBL" id="MEQ5844447.1"/>
    </source>
</evidence>
<evidence type="ECO:0000256" key="1">
    <source>
        <dbReference type="ARBA" id="ARBA00022553"/>
    </source>
</evidence>
<evidence type="ECO:0000259" key="5">
    <source>
        <dbReference type="PROSITE" id="PS50110"/>
    </source>
</evidence>
<dbReference type="InterPro" id="IPR011006">
    <property type="entry name" value="CheY-like_superfamily"/>
</dbReference>
<dbReference type="PROSITE" id="PS00622">
    <property type="entry name" value="HTH_LUXR_1"/>
    <property type="match status" value="1"/>
</dbReference>
<keyword evidence="2" id="KW-0238">DNA-binding</keyword>
<feature type="domain" description="Response regulatory" evidence="5">
    <location>
        <begin position="13"/>
        <end position="132"/>
    </location>
</feature>
<reference evidence="6 7" key="1">
    <citation type="journal article" date="2024" name="Chem. Sci.">
        <title>Discovery of a lagriamide polyketide by integrated genome mining, isotopic labeling, and untargeted metabolomics.</title>
        <authorList>
            <person name="Fergusson C.H."/>
            <person name="Saulog J."/>
            <person name="Paulo B.S."/>
            <person name="Wilson D.M."/>
            <person name="Liu D.Y."/>
            <person name="Morehouse N.J."/>
            <person name="Waterworth S."/>
            <person name="Barkei J."/>
            <person name="Gray C.A."/>
            <person name="Kwan J.C."/>
            <person name="Eustaquio A.S."/>
            <person name="Linington R.G."/>
        </authorList>
    </citation>
    <scope>NUCLEOTIDE SEQUENCE [LARGE SCALE GENOMIC DNA]</scope>
    <source>
        <strain evidence="6 7">RL17-338-BIF-B</strain>
    </source>
</reference>
<evidence type="ECO:0000259" key="4">
    <source>
        <dbReference type="PROSITE" id="PS50043"/>
    </source>
</evidence>
<accession>A0ABV1LZ55</accession>
<dbReference type="SMART" id="SM00448">
    <property type="entry name" value="REC"/>
    <property type="match status" value="1"/>
</dbReference>
<dbReference type="Pfam" id="PF00196">
    <property type="entry name" value="GerE"/>
    <property type="match status" value="1"/>
</dbReference>
<dbReference type="Proteomes" id="UP001469089">
    <property type="component" value="Unassembled WGS sequence"/>
</dbReference>
<dbReference type="CDD" id="cd17535">
    <property type="entry name" value="REC_NarL-like"/>
    <property type="match status" value="1"/>
</dbReference>
<evidence type="ECO:0000256" key="3">
    <source>
        <dbReference type="PROSITE-ProRule" id="PRU00169"/>
    </source>
</evidence>
<dbReference type="InterPro" id="IPR058245">
    <property type="entry name" value="NreC/VraR/RcsB-like_REC"/>
</dbReference>
<evidence type="ECO:0000313" key="7">
    <source>
        <dbReference type="Proteomes" id="UP001469089"/>
    </source>
</evidence>
<gene>
    <name evidence="6" type="ORF">N0A02_33915</name>
</gene>
<dbReference type="PRINTS" id="PR00038">
    <property type="entry name" value="HTHLUXR"/>
</dbReference>
<evidence type="ECO:0000256" key="2">
    <source>
        <dbReference type="ARBA" id="ARBA00023125"/>
    </source>
</evidence>
<organism evidence="6 7">
    <name type="scientific">Paraburkholderia acidicola</name>
    <dbReference type="NCBI Taxonomy" id="1912599"/>
    <lineage>
        <taxon>Bacteria</taxon>
        <taxon>Pseudomonadati</taxon>
        <taxon>Pseudomonadota</taxon>
        <taxon>Betaproteobacteria</taxon>
        <taxon>Burkholderiales</taxon>
        <taxon>Burkholderiaceae</taxon>
        <taxon>Paraburkholderia</taxon>
    </lineage>
</organism>
<comment type="caution">
    <text evidence="6">The sequence shown here is derived from an EMBL/GenBank/DDBJ whole genome shotgun (WGS) entry which is preliminary data.</text>
</comment>
<dbReference type="EMBL" id="JAOALG010000005">
    <property type="protein sequence ID" value="MEQ5844447.1"/>
    <property type="molecule type" value="Genomic_DNA"/>
</dbReference>
<dbReference type="Pfam" id="PF00072">
    <property type="entry name" value="Response_reg"/>
    <property type="match status" value="1"/>
</dbReference>
<dbReference type="SMART" id="SM00421">
    <property type="entry name" value="HTH_LUXR"/>
    <property type="match status" value="1"/>
</dbReference>
<proteinExistence type="predicted"/>
<dbReference type="Gene3D" id="3.40.50.2300">
    <property type="match status" value="1"/>
</dbReference>
<keyword evidence="7" id="KW-1185">Reference proteome</keyword>
<dbReference type="SUPFAM" id="SSF52172">
    <property type="entry name" value="CheY-like"/>
    <property type="match status" value="1"/>
</dbReference>
<dbReference type="CDD" id="cd06170">
    <property type="entry name" value="LuxR_C_like"/>
    <property type="match status" value="1"/>
</dbReference>
<dbReference type="SUPFAM" id="SSF46894">
    <property type="entry name" value="C-terminal effector domain of the bipartite response regulators"/>
    <property type="match status" value="1"/>
</dbReference>
<keyword evidence="1 3" id="KW-0597">Phosphoprotein</keyword>
<dbReference type="InterPro" id="IPR001789">
    <property type="entry name" value="Sig_transdc_resp-reg_receiver"/>
</dbReference>
<dbReference type="PANTHER" id="PTHR43214">
    <property type="entry name" value="TWO-COMPONENT RESPONSE REGULATOR"/>
    <property type="match status" value="1"/>
</dbReference>
<dbReference type="InterPro" id="IPR000792">
    <property type="entry name" value="Tscrpt_reg_LuxR_C"/>
</dbReference>
<dbReference type="PROSITE" id="PS50043">
    <property type="entry name" value="HTH_LUXR_2"/>
    <property type="match status" value="1"/>
</dbReference>
<dbReference type="RefSeq" id="WP_349546047.1">
    <property type="nucleotide sequence ID" value="NZ_JAOALG010000005.1"/>
</dbReference>
<dbReference type="InterPro" id="IPR039420">
    <property type="entry name" value="WalR-like"/>
</dbReference>
<feature type="domain" description="HTH luxR-type" evidence="4">
    <location>
        <begin position="159"/>
        <end position="224"/>
    </location>
</feature>
<dbReference type="InterPro" id="IPR016032">
    <property type="entry name" value="Sig_transdc_resp-reg_C-effctor"/>
</dbReference>
<sequence length="229" mass="25392">MSELSLSKSLQIRVIVADDHPVVVMGIRKLIENEPDIALVATAGTLDQLHSALANQECDVLVCDYAFDGDGALDGLQLIARVRRRYPDVRILTLTANTDPMLMRRVMAMGVGGFLTKASPAQATIALAIRALHRRQVFIDPYFSPLSVNQNQGKTSRRGDTEDAALSNREFEVVRLLARGMTVGEIAEQTNRSVKTVSTQKIRAMKKLEARNDLELASRFREISTTRQE</sequence>
<name>A0ABV1LZ55_9BURK</name>
<feature type="modified residue" description="4-aspartylphosphate" evidence="3">
    <location>
        <position position="64"/>
    </location>
</feature>
<dbReference type="PROSITE" id="PS50110">
    <property type="entry name" value="RESPONSE_REGULATORY"/>
    <property type="match status" value="1"/>
</dbReference>
<protein>
    <submittedName>
        <fullName evidence="6">Response regulator transcription factor</fullName>
    </submittedName>
</protein>
<dbReference type="PANTHER" id="PTHR43214:SF17">
    <property type="entry name" value="TRANSCRIPTIONAL REGULATORY PROTEIN RCSB"/>
    <property type="match status" value="1"/>
</dbReference>